<dbReference type="EnsemblFungi" id="PTTG_29692-t43_2">
    <property type="protein sequence ID" value="PTTG_29692-t43_2-p1"/>
    <property type="gene ID" value="PTTG_29692"/>
</dbReference>
<gene>
    <name evidence="5" type="ORF">PTTG_29692</name>
</gene>
<dbReference type="STRING" id="630390.A0A180G2K1"/>
<feature type="region of interest" description="Disordered" evidence="2">
    <location>
        <begin position="132"/>
        <end position="198"/>
    </location>
</feature>
<feature type="compositionally biased region" description="Low complexity" evidence="2">
    <location>
        <begin position="168"/>
        <end position="183"/>
    </location>
</feature>
<evidence type="ECO:0000256" key="1">
    <source>
        <dbReference type="ARBA" id="ARBA00022729"/>
    </source>
</evidence>
<evidence type="ECO:0000256" key="3">
    <source>
        <dbReference type="SAM" id="SignalP"/>
    </source>
</evidence>
<evidence type="ECO:0000259" key="4">
    <source>
        <dbReference type="Pfam" id="PF10342"/>
    </source>
</evidence>
<dbReference type="EnsemblFungi" id="PTTG_29692-t43_1">
    <property type="protein sequence ID" value="PTTG_29692-t43_1-p1"/>
    <property type="gene ID" value="PTTG_29692"/>
</dbReference>
<feature type="chain" id="PRO_5009425329" description="Yeast cell wall synthesis Kre9/Knh1-like N-terminal domain-containing protein" evidence="3">
    <location>
        <begin position="21"/>
        <end position="231"/>
    </location>
</feature>
<sequence length="231" mass="23353">MISSSVLVCLTPLFFDGFMALKVTSPCRTSTWNLQNPNTVTWTSVATDPKKFDIVLVNNNPKCAPTAMSQVIKQGVSCSDGKFDISGISPVKPCGDYQINLVAVDAADSYSSGILAQSAPFTVTPASTPATAQASVAHSDTTKQPPAAGGSSTPNTPPASHSSADVAPNPSISSATSKSSGPGSSPPVGPSPLNNATAAADSAGSFASTSIISFQKIIAAAFLPVSVLFMA</sequence>
<reference evidence="5" key="2">
    <citation type="submission" date="2016-05" db="EMBL/GenBank/DDBJ databases">
        <title>Comparative analysis highlights variable genome content of wheat rusts and divergence of the mating loci.</title>
        <authorList>
            <person name="Cuomo C.A."/>
            <person name="Bakkeren G."/>
            <person name="Szabo L."/>
            <person name="Khalil H."/>
            <person name="Joly D."/>
            <person name="Goldberg J."/>
            <person name="Young S."/>
            <person name="Zeng Q."/>
            <person name="Fellers J."/>
        </authorList>
    </citation>
    <scope>NUCLEOTIDE SEQUENCE [LARGE SCALE GENOMIC DNA]</scope>
    <source>
        <strain evidence="5">1-1 BBBD Race 1</strain>
    </source>
</reference>
<organism evidence="5">
    <name type="scientific">Puccinia triticina (isolate 1-1 / race 1 (BBBD))</name>
    <name type="common">Brown leaf rust fungus</name>
    <dbReference type="NCBI Taxonomy" id="630390"/>
    <lineage>
        <taxon>Eukaryota</taxon>
        <taxon>Fungi</taxon>
        <taxon>Dikarya</taxon>
        <taxon>Basidiomycota</taxon>
        <taxon>Pucciniomycotina</taxon>
        <taxon>Pucciniomycetes</taxon>
        <taxon>Pucciniales</taxon>
        <taxon>Pucciniaceae</taxon>
        <taxon>Puccinia</taxon>
    </lineage>
</organism>
<dbReference type="PANTHER" id="PTHR35185:SF1">
    <property type="entry name" value="UPF0619 GPI-ANCHORED MEMBRANE PROTEIN C1322.10"/>
    <property type="match status" value="1"/>
</dbReference>
<dbReference type="PANTHER" id="PTHR35185">
    <property type="entry name" value="SERINE/THREONINE-RICH PROTEIN ADG2-RELATED"/>
    <property type="match status" value="1"/>
</dbReference>
<dbReference type="Pfam" id="PF10342">
    <property type="entry name" value="Kre9_KNH"/>
    <property type="match status" value="1"/>
</dbReference>
<reference evidence="6" key="4">
    <citation type="submission" date="2025-05" db="UniProtKB">
        <authorList>
            <consortium name="EnsemblFungi"/>
        </authorList>
    </citation>
    <scope>IDENTIFICATION</scope>
    <source>
        <strain evidence="6">isolate 1-1 / race 1 (BBBD)</strain>
    </source>
</reference>
<keyword evidence="1 3" id="KW-0732">Signal</keyword>
<evidence type="ECO:0000313" key="5">
    <source>
        <dbReference type="EMBL" id="OAV86864.1"/>
    </source>
</evidence>
<reference evidence="6 7" key="3">
    <citation type="journal article" date="2017" name="G3 (Bethesda)">
        <title>Comparative analysis highlights variable genome content of wheat rusts and divergence of the mating loci.</title>
        <authorList>
            <person name="Cuomo C.A."/>
            <person name="Bakkeren G."/>
            <person name="Khalil H.B."/>
            <person name="Panwar V."/>
            <person name="Joly D."/>
            <person name="Linning R."/>
            <person name="Sakthikumar S."/>
            <person name="Song X."/>
            <person name="Adiconis X."/>
            <person name="Fan L."/>
            <person name="Goldberg J.M."/>
            <person name="Levin J.Z."/>
            <person name="Young S."/>
            <person name="Zeng Q."/>
            <person name="Anikster Y."/>
            <person name="Bruce M."/>
            <person name="Wang M."/>
            <person name="Yin C."/>
            <person name="McCallum B."/>
            <person name="Szabo L.J."/>
            <person name="Hulbert S."/>
            <person name="Chen X."/>
            <person name="Fellers J.P."/>
        </authorList>
    </citation>
    <scope>NUCLEOTIDE SEQUENCE</scope>
    <source>
        <strain evidence="6">isolate 1-1 / race 1 (BBBD)</strain>
        <strain evidence="7">Isolate 1-1 / race 1 (BBBD)</strain>
    </source>
</reference>
<dbReference type="AlphaFoldDB" id="A0A180G2K1"/>
<proteinExistence type="predicted"/>
<evidence type="ECO:0000313" key="7">
    <source>
        <dbReference type="Proteomes" id="UP000005240"/>
    </source>
</evidence>
<dbReference type="OrthoDB" id="2506852at2759"/>
<reference evidence="5" key="1">
    <citation type="submission" date="2009-11" db="EMBL/GenBank/DDBJ databases">
        <authorList>
            <consortium name="The Broad Institute Genome Sequencing Platform"/>
            <person name="Ward D."/>
            <person name="Feldgarden M."/>
            <person name="Earl A."/>
            <person name="Young S.K."/>
            <person name="Zeng Q."/>
            <person name="Koehrsen M."/>
            <person name="Alvarado L."/>
            <person name="Berlin A."/>
            <person name="Bochicchio J."/>
            <person name="Borenstein D."/>
            <person name="Chapman S.B."/>
            <person name="Chen Z."/>
            <person name="Engels R."/>
            <person name="Freedman E."/>
            <person name="Gellesch M."/>
            <person name="Goldberg J."/>
            <person name="Griggs A."/>
            <person name="Gujja S."/>
            <person name="Heilman E."/>
            <person name="Heiman D."/>
            <person name="Hepburn T."/>
            <person name="Howarth C."/>
            <person name="Jen D."/>
            <person name="Larson L."/>
            <person name="Lewis B."/>
            <person name="Mehta T."/>
            <person name="Park D."/>
            <person name="Pearson M."/>
            <person name="Roberts A."/>
            <person name="Saif S."/>
            <person name="Shea T."/>
            <person name="Shenoy N."/>
            <person name="Sisk P."/>
            <person name="Stolte C."/>
            <person name="Sykes S."/>
            <person name="Thomson T."/>
            <person name="Walk T."/>
            <person name="White J."/>
            <person name="Yandava C."/>
            <person name="Izard J."/>
            <person name="Baranova O.V."/>
            <person name="Blanton J.M."/>
            <person name="Tanner A.C."/>
            <person name="Dewhirst F.E."/>
            <person name="Haas B."/>
            <person name="Nusbaum C."/>
            <person name="Birren B."/>
        </authorList>
    </citation>
    <scope>NUCLEOTIDE SEQUENCE [LARGE SCALE GENOMIC DNA]</scope>
    <source>
        <strain evidence="5">1-1 BBBD Race 1</strain>
    </source>
</reference>
<evidence type="ECO:0000256" key="2">
    <source>
        <dbReference type="SAM" id="MobiDB-lite"/>
    </source>
</evidence>
<keyword evidence="7" id="KW-1185">Reference proteome</keyword>
<accession>A0A180G2K1</accession>
<protein>
    <recommendedName>
        <fullName evidence="4">Yeast cell wall synthesis Kre9/Knh1-like N-terminal domain-containing protein</fullName>
    </recommendedName>
</protein>
<evidence type="ECO:0000313" key="6">
    <source>
        <dbReference type="EnsemblFungi" id="PTTG_29692-t43_1-p1"/>
    </source>
</evidence>
<dbReference type="VEuPathDB" id="FungiDB:PTTG_29692"/>
<dbReference type="InterPro" id="IPR052479">
    <property type="entry name" value="GPI-anchor_Adhesion_Reg"/>
</dbReference>
<dbReference type="EMBL" id="ADAS02000756">
    <property type="protein sequence ID" value="OAV86863.1"/>
    <property type="molecule type" value="Genomic_DNA"/>
</dbReference>
<feature type="domain" description="Yeast cell wall synthesis Kre9/Knh1-like N-terminal" evidence="4">
    <location>
        <begin position="26"/>
        <end position="123"/>
    </location>
</feature>
<dbReference type="Proteomes" id="UP000005240">
    <property type="component" value="Unassembled WGS sequence"/>
</dbReference>
<name>A0A180G2K1_PUCT1</name>
<dbReference type="InterPro" id="IPR018466">
    <property type="entry name" value="Kre9/Knh1-like_N"/>
</dbReference>
<feature type="signal peptide" evidence="3">
    <location>
        <begin position="1"/>
        <end position="20"/>
    </location>
</feature>
<dbReference type="EMBL" id="ADAS02000756">
    <property type="protein sequence ID" value="OAV86864.1"/>
    <property type="molecule type" value="Genomic_DNA"/>
</dbReference>
<feature type="compositionally biased region" description="Polar residues" evidence="2">
    <location>
        <begin position="138"/>
        <end position="163"/>
    </location>
</feature>